<name>A0ACB7GS48_MANES</name>
<reference evidence="2" key="1">
    <citation type="journal article" date="2016" name="Nat. Biotechnol.">
        <title>Sequencing wild and cultivated cassava and related species reveals extensive interspecific hybridization and genetic diversity.</title>
        <authorList>
            <person name="Bredeson J.V."/>
            <person name="Lyons J.B."/>
            <person name="Prochnik S.E."/>
            <person name="Wu G.A."/>
            <person name="Ha C.M."/>
            <person name="Edsinger-Gonzales E."/>
            <person name="Grimwood J."/>
            <person name="Schmutz J."/>
            <person name="Rabbi I.Y."/>
            <person name="Egesi C."/>
            <person name="Nauluvula P."/>
            <person name="Lebot V."/>
            <person name="Ndunguru J."/>
            <person name="Mkamilo G."/>
            <person name="Bart R.S."/>
            <person name="Setter T.L."/>
            <person name="Gleadow R.M."/>
            <person name="Kulakow P."/>
            <person name="Ferguson M.E."/>
            <person name="Rounsley S."/>
            <person name="Rokhsar D.S."/>
        </authorList>
    </citation>
    <scope>NUCLEOTIDE SEQUENCE [LARGE SCALE GENOMIC DNA]</scope>
    <source>
        <strain evidence="2">cv. AM560-2</strain>
    </source>
</reference>
<protein>
    <submittedName>
        <fullName evidence="1">Uncharacterized protein</fullName>
    </submittedName>
</protein>
<organism evidence="1 2">
    <name type="scientific">Manihot esculenta</name>
    <name type="common">Cassava</name>
    <name type="synonym">Jatropha manihot</name>
    <dbReference type="NCBI Taxonomy" id="3983"/>
    <lineage>
        <taxon>Eukaryota</taxon>
        <taxon>Viridiplantae</taxon>
        <taxon>Streptophyta</taxon>
        <taxon>Embryophyta</taxon>
        <taxon>Tracheophyta</taxon>
        <taxon>Spermatophyta</taxon>
        <taxon>Magnoliopsida</taxon>
        <taxon>eudicotyledons</taxon>
        <taxon>Gunneridae</taxon>
        <taxon>Pentapetalae</taxon>
        <taxon>rosids</taxon>
        <taxon>fabids</taxon>
        <taxon>Malpighiales</taxon>
        <taxon>Euphorbiaceae</taxon>
        <taxon>Crotonoideae</taxon>
        <taxon>Manihoteae</taxon>
        <taxon>Manihot</taxon>
    </lineage>
</organism>
<comment type="caution">
    <text evidence="1">The sequence shown here is derived from an EMBL/GenBank/DDBJ whole genome shotgun (WGS) entry which is preliminary data.</text>
</comment>
<keyword evidence="2" id="KW-1185">Reference proteome</keyword>
<evidence type="ECO:0000313" key="1">
    <source>
        <dbReference type="EMBL" id="KAG8642560.1"/>
    </source>
</evidence>
<gene>
    <name evidence="1" type="ORF">MANES_12G098060v8</name>
</gene>
<dbReference type="Proteomes" id="UP000091857">
    <property type="component" value="Chromosome 12"/>
</dbReference>
<evidence type="ECO:0000313" key="2">
    <source>
        <dbReference type="Proteomes" id="UP000091857"/>
    </source>
</evidence>
<accession>A0ACB7GS48</accession>
<dbReference type="EMBL" id="CM004398">
    <property type="protein sequence ID" value="KAG8642560.1"/>
    <property type="molecule type" value="Genomic_DNA"/>
</dbReference>
<proteinExistence type="predicted"/>
<sequence length="88" mass="10263">MIIPIYLCLDFILNCEQIFFLYYMCLFYATFWSGNSKFFLFGCFDHVLICSSVMLMFQCQSHLVLYYVVFKGQTIAGYSGTIGFIPLL</sequence>